<dbReference type="Gene3D" id="3.40.50.150">
    <property type="entry name" value="Vaccinia Virus protein VP39"/>
    <property type="match status" value="1"/>
</dbReference>
<dbReference type="EMBL" id="PXYT01000008">
    <property type="protein sequence ID" value="PSR30709.1"/>
    <property type="molecule type" value="Genomic_DNA"/>
</dbReference>
<dbReference type="SUPFAM" id="SSF53335">
    <property type="entry name" value="S-adenosyl-L-methionine-dependent methyltransferases"/>
    <property type="match status" value="1"/>
</dbReference>
<accession>A0A2T2X8A1</accession>
<dbReference type="Pfam" id="PF12847">
    <property type="entry name" value="Methyltransf_18"/>
    <property type="match status" value="1"/>
</dbReference>
<dbReference type="AlphaFoldDB" id="A0A2T2X8A1"/>
<reference evidence="1 2" key="1">
    <citation type="journal article" date="2014" name="BMC Genomics">
        <title>Comparison of environmental and isolate Sulfobacillus genomes reveals diverse carbon, sulfur, nitrogen, and hydrogen metabolisms.</title>
        <authorList>
            <person name="Justice N.B."/>
            <person name="Norman A."/>
            <person name="Brown C.T."/>
            <person name="Singh A."/>
            <person name="Thomas B.C."/>
            <person name="Banfield J.F."/>
        </authorList>
    </citation>
    <scope>NUCLEOTIDE SEQUENCE [LARGE SCALE GENOMIC DNA]</scope>
    <source>
        <strain evidence="1">AMDSBA1</strain>
    </source>
</reference>
<evidence type="ECO:0000313" key="2">
    <source>
        <dbReference type="Proteomes" id="UP000242699"/>
    </source>
</evidence>
<dbReference type="InterPro" id="IPR029063">
    <property type="entry name" value="SAM-dependent_MTases_sf"/>
</dbReference>
<organism evidence="1 2">
    <name type="scientific">Sulfobacillus benefaciens</name>
    <dbReference type="NCBI Taxonomy" id="453960"/>
    <lineage>
        <taxon>Bacteria</taxon>
        <taxon>Bacillati</taxon>
        <taxon>Bacillota</taxon>
        <taxon>Clostridia</taxon>
        <taxon>Eubacteriales</taxon>
        <taxon>Clostridiales Family XVII. Incertae Sedis</taxon>
        <taxon>Sulfobacillus</taxon>
    </lineage>
</organism>
<comment type="caution">
    <text evidence="1">The sequence shown here is derived from an EMBL/GenBank/DDBJ whole genome shotgun (WGS) entry which is preliminary data.</text>
</comment>
<protein>
    <recommendedName>
        <fullName evidence="3">Methyltransferase domain-containing protein</fullName>
    </recommendedName>
</protein>
<evidence type="ECO:0008006" key="3">
    <source>
        <dbReference type="Google" id="ProtNLM"/>
    </source>
</evidence>
<dbReference type="PANTHER" id="PTHR38451:SF1">
    <property type="entry name" value="TRNA (ADENINE(22)-N(1))-METHYLTRANSFERASE"/>
    <property type="match status" value="1"/>
</dbReference>
<dbReference type="Proteomes" id="UP000242699">
    <property type="component" value="Unassembled WGS sequence"/>
</dbReference>
<name>A0A2T2X8A1_9FIRM</name>
<proteinExistence type="predicted"/>
<gene>
    <name evidence="1" type="ORF">C7B43_05315</name>
</gene>
<evidence type="ECO:0000313" key="1">
    <source>
        <dbReference type="EMBL" id="PSR30709.1"/>
    </source>
</evidence>
<dbReference type="PANTHER" id="PTHR38451">
    <property type="entry name" value="TRNA (ADENINE(22)-N(1))-METHYLTRANSFERASE"/>
    <property type="match status" value="1"/>
</dbReference>
<sequence length="239" mass="27364">MLLCAWNAIGSYAPATGKERRSMAPLEKRLAILLDWCRSYRIVADIGSGQGRLARALAHQGHRVLATEKTVSGWQELVQYTKTFEQIDPILGDGLKPLLAMDVAIDVAVVAGMGPRAIERIVQQDSQFRRIPAFIVQPMQGLFRMRRYLKNESWFVRQADLVQEHGKLYGMWWVERNADNGAGLFSEWFPSEFLDSPLYPQLIRSRLAQLNQSLGHHTAQCPMWDDWQRERNALLTTLR</sequence>